<accession>A0A8S5U714</accession>
<name>A0A8S5U714_9CAUD</name>
<protein>
    <submittedName>
        <fullName evidence="1">Uncharacterized protein</fullName>
    </submittedName>
</protein>
<proteinExistence type="predicted"/>
<evidence type="ECO:0000313" key="1">
    <source>
        <dbReference type="EMBL" id="DAF90251.1"/>
    </source>
</evidence>
<reference evidence="1" key="1">
    <citation type="journal article" date="2021" name="Proc. Natl. Acad. Sci. U.S.A.">
        <title>A Catalog of Tens of Thousands of Viruses from Human Metagenomes Reveals Hidden Associations with Chronic Diseases.</title>
        <authorList>
            <person name="Tisza M.J."/>
            <person name="Buck C.B."/>
        </authorList>
    </citation>
    <scope>NUCLEOTIDE SEQUENCE</scope>
    <source>
        <strain evidence="1">Ct3Oc10</strain>
    </source>
</reference>
<organism evidence="1">
    <name type="scientific">Myoviridae sp. ct3Oc10</name>
    <dbReference type="NCBI Taxonomy" id="2825025"/>
    <lineage>
        <taxon>Viruses</taxon>
        <taxon>Duplodnaviria</taxon>
        <taxon>Heunggongvirae</taxon>
        <taxon>Uroviricota</taxon>
        <taxon>Caudoviricetes</taxon>
    </lineage>
</organism>
<dbReference type="EMBL" id="BK016023">
    <property type="protein sequence ID" value="DAF90251.1"/>
    <property type="molecule type" value="Genomic_DNA"/>
</dbReference>
<sequence length="133" mass="14919">MVYIRQQNSKWCKVHLRAPVGCSATTIWFLESGIRNQDSGFSRAFLVPALYLHRALIFNMEVRMENLEMLTGTFPVAPDQLAHDLAVAKLIKSGAVPASASGYTYYGAYIKYLREFETVIANRIPEESENVSG</sequence>